<dbReference type="SUPFAM" id="SSF88659">
    <property type="entry name" value="Sigma3 and sigma4 domains of RNA polymerase sigma factors"/>
    <property type="match status" value="1"/>
</dbReference>
<keyword evidence="5" id="KW-0804">Transcription</keyword>
<dbReference type="Pfam" id="PF04542">
    <property type="entry name" value="Sigma70_r2"/>
    <property type="match status" value="1"/>
</dbReference>
<dbReference type="AlphaFoldDB" id="K2G0Y5"/>
<evidence type="ECO:0000256" key="3">
    <source>
        <dbReference type="ARBA" id="ARBA00023082"/>
    </source>
</evidence>
<feature type="domain" description="RNA polymerase sigma-70 region 2" evidence="6">
    <location>
        <begin position="10"/>
        <end position="76"/>
    </location>
</feature>
<dbReference type="InterPro" id="IPR039425">
    <property type="entry name" value="RNA_pol_sigma-70-like"/>
</dbReference>
<keyword evidence="3" id="KW-0731">Sigma factor</keyword>
<dbReference type="GO" id="GO:0003677">
    <property type="term" value="F:DNA binding"/>
    <property type="evidence" value="ECO:0007669"/>
    <property type="project" value="UniProtKB-KW"/>
</dbReference>
<keyword evidence="4" id="KW-0238">DNA-binding</keyword>
<evidence type="ECO:0000256" key="4">
    <source>
        <dbReference type="ARBA" id="ARBA00023125"/>
    </source>
</evidence>
<dbReference type="InterPro" id="IPR013325">
    <property type="entry name" value="RNA_pol_sigma_r2"/>
</dbReference>
<evidence type="ECO:0000256" key="5">
    <source>
        <dbReference type="ARBA" id="ARBA00023163"/>
    </source>
</evidence>
<dbReference type="GO" id="GO:0016987">
    <property type="term" value="F:sigma factor activity"/>
    <property type="evidence" value="ECO:0007669"/>
    <property type="project" value="UniProtKB-KW"/>
</dbReference>
<evidence type="ECO:0000259" key="6">
    <source>
        <dbReference type="Pfam" id="PF04542"/>
    </source>
</evidence>
<sequence length="174" mass="20953">MITKQEFWDIYEKFFPKIFSYIFNRVDNKEVAEDLVSQVFFKALRNLEKYDESRWKMSTWLYAITTNAIIDHYKKSDDCVPLENHQNICCTENTSNEEIDFEINLDKAIQALSKLPVRTQEIIALRIYENLAFGEIAQIVWIWESWVKMSFQRWIETMRNSLNLLLLIIFLMIF</sequence>
<dbReference type="InterPro" id="IPR014284">
    <property type="entry name" value="RNA_pol_sigma-70_dom"/>
</dbReference>
<keyword evidence="2" id="KW-0805">Transcription regulation</keyword>
<dbReference type="PANTHER" id="PTHR43133:SF52">
    <property type="entry name" value="ECF RNA POLYMERASE SIGMA FACTOR SIGL"/>
    <property type="match status" value="1"/>
</dbReference>
<comment type="caution">
    <text evidence="7">The sequence shown here is derived from an EMBL/GenBank/DDBJ whole genome shotgun (WGS) entry which is preliminary data.</text>
</comment>
<dbReference type="InterPro" id="IPR013324">
    <property type="entry name" value="RNA_pol_sigma_r3/r4-like"/>
</dbReference>
<dbReference type="EMBL" id="AMFJ01000267">
    <property type="protein sequence ID" value="EKE28893.1"/>
    <property type="molecule type" value="Genomic_DNA"/>
</dbReference>
<dbReference type="PANTHER" id="PTHR43133">
    <property type="entry name" value="RNA POLYMERASE ECF-TYPE SIGMA FACTO"/>
    <property type="match status" value="1"/>
</dbReference>
<evidence type="ECO:0000256" key="1">
    <source>
        <dbReference type="ARBA" id="ARBA00010641"/>
    </source>
</evidence>
<dbReference type="NCBIfam" id="TIGR02937">
    <property type="entry name" value="sigma70-ECF"/>
    <property type="match status" value="1"/>
</dbReference>
<dbReference type="Gene3D" id="1.10.10.10">
    <property type="entry name" value="Winged helix-like DNA-binding domain superfamily/Winged helix DNA-binding domain"/>
    <property type="match status" value="1"/>
</dbReference>
<dbReference type="GO" id="GO:0006352">
    <property type="term" value="P:DNA-templated transcription initiation"/>
    <property type="evidence" value="ECO:0007669"/>
    <property type="project" value="InterPro"/>
</dbReference>
<evidence type="ECO:0000256" key="2">
    <source>
        <dbReference type="ARBA" id="ARBA00023015"/>
    </source>
</evidence>
<dbReference type="Gene3D" id="1.10.1740.10">
    <property type="match status" value="1"/>
</dbReference>
<comment type="similarity">
    <text evidence="1">Belongs to the sigma-70 factor family. ECF subfamily.</text>
</comment>
<gene>
    <name evidence="7" type="ORF">ACD_2C00267G0005</name>
</gene>
<dbReference type="InterPro" id="IPR036388">
    <property type="entry name" value="WH-like_DNA-bd_sf"/>
</dbReference>
<reference evidence="7" key="1">
    <citation type="journal article" date="2012" name="Science">
        <title>Fermentation, hydrogen, and sulfur metabolism in multiple uncultivated bacterial phyla.</title>
        <authorList>
            <person name="Wrighton K.C."/>
            <person name="Thomas B.C."/>
            <person name="Sharon I."/>
            <person name="Miller C.S."/>
            <person name="Castelle C.J."/>
            <person name="VerBerkmoes N.C."/>
            <person name="Wilkins M.J."/>
            <person name="Hettich R.L."/>
            <person name="Lipton M.S."/>
            <person name="Williams K.H."/>
            <person name="Long P.E."/>
            <person name="Banfield J.F."/>
        </authorList>
    </citation>
    <scope>NUCLEOTIDE SEQUENCE [LARGE SCALE GENOMIC DNA]</scope>
</reference>
<proteinExistence type="inferred from homology"/>
<accession>K2G0Y5</accession>
<evidence type="ECO:0000313" key="7">
    <source>
        <dbReference type="EMBL" id="EKE28893.1"/>
    </source>
</evidence>
<dbReference type="SUPFAM" id="SSF88946">
    <property type="entry name" value="Sigma2 domain of RNA polymerase sigma factors"/>
    <property type="match status" value="1"/>
</dbReference>
<organism evidence="7">
    <name type="scientific">uncultured bacterium</name>
    <name type="common">gcode 4</name>
    <dbReference type="NCBI Taxonomy" id="1234023"/>
    <lineage>
        <taxon>Bacteria</taxon>
        <taxon>environmental samples</taxon>
    </lineage>
</organism>
<dbReference type="InterPro" id="IPR007627">
    <property type="entry name" value="RNA_pol_sigma70_r2"/>
</dbReference>
<name>K2G0Y5_9BACT</name>
<protein>
    <submittedName>
        <fullName evidence="7">Sigma-24, ECF subfamily protein</fullName>
    </submittedName>
</protein>